<name>A0A371IYY0_9FIRM</name>
<evidence type="ECO:0000256" key="2">
    <source>
        <dbReference type="ARBA" id="ARBA00018638"/>
    </source>
</evidence>
<protein>
    <recommendedName>
        <fullName evidence="2">Penicillin-binding protein 1A</fullName>
    </recommendedName>
</protein>
<dbReference type="PANTHER" id="PTHR32282">
    <property type="entry name" value="BINDING PROTEIN TRANSPEPTIDASE, PUTATIVE-RELATED"/>
    <property type="match status" value="1"/>
</dbReference>
<dbReference type="GO" id="GO:0005886">
    <property type="term" value="C:plasma membrane"/>
    <property type="evidence" value="ECO:0007669"/>
    <property type="project" value="UniProtKB-SubCell"/>
</dbReference>
<feature type="compositionally biased region" description="Polar residues" evidence="6">
    <location>
        <begin position="17"/>
        <end position="31"/>
    </location>
</feature>
<sequence>MSNYNNDENKIRRRKVSSNNLTSQSMPSENVNIKKNDVNTIKRDRTSNIKENKAISSRAKKKKERKKAMMIKATKSLLVVMLIALIVVSAAGSVLVFSVTAGSPKVTKELLESKYISTEVVSKEEIPTNLKNAIVAIEDERFYKHKGVDVISLARSLAHNILSDSTQGGSTIEMQLSKNLLTDDDKNMKRKIQDMYNALQMDKNMSKDDILAAYLNNIYLGKSSYGVATGAKTYFGKDVSDLSLAQCAMLVGITNNPARYMEHSQAKKRQETVLFKMHELGYITDEEYRLALKEDVPFVSEIG</sequence>
<comment type="caution">
    <text evidence="9">The sequence shown here is derived from an EMBL/GenBank/DDBJ whole genome shotgun (WGS) entry which is preliminary data.</text>
</comment>
<dbReference type="InterPro" id="IPR050396">
    <property type="entry name" value="Glycosyltr_51/Transpeptidase"/>
</dbReference>
<feature type="region of interest" description="Disordered" evidence="6">
    <location>
        <begin position="1"/>
        <end position="63"/>
    </location>
</feature>
<dbReference type="AlphaFoldDB" id="A0A371IYY0"/>
<keyword evidence="7" id="KW-1133">Transmembrane helix</keyword>
<accession>A0A371IYY0</accession>
<proteinExistence type="predicted"/>
<evidence type="ECO:0000256" key="1">
    <source>
        <dbReference type="ARBA" id="ARBA00004401"/>
    </source>
</evidence>
<keyword evidence="7" id="KW-0472">Membrane</keyword>
<evidence type="ECO:0000313" key="10">
    <source>
        <dbReference type="Proteomes" id="UP000215694"/>
    </source>
</evidence>
<dbReference type="GO" id="GO:0046677">
    <property type="term" value="P:response to antibiotic"/>
    <property type="evidence" value="ECO:0007669"/>
    <property type="project" value="UniProtKB-KW"/>
</dbReference>
<dbReference type="SUPFAM" id="SSF53955">
    <property type="entry name" value="Lysozyme-like"/>
    <property type="match status" value="1"/>
</dbReference>
<dbReference type="Pfam" id="PF00912">
    <property type="entry name" value="Transgly"/>
    <property type="match status" value="1"/>
</dbReference>
<dbReference type="EMBL" id="NOJY02000053">
    <property type="protein sequence ID" value="RDY25684.1"/>
    <property type="molecule type" value="Genomic_DNA"/>
</dbReference>
<keyword evidence="7" id="KW-0812">Transmembrane</keyword>
<keyword evidence="3" id="KW-0808">Transferase</keyword>
<dbReference type="OrthoDB" id="9766909at2"/>
<evidence type="ECO:0000256" key="3">
    <source>
        <dbReference type="ARBA" id="ARBA00022679"/>
    </source>
</evidence>
<gene>
    <name evidence="9" type="ORF">CHL78_016890</name>
</gene>
<evidence type="ECO:0000256" key="5">
    <source>
        <dbReference type="ARBA" id="ARBA00023251"/>
    </source>
</evidence>
<evidence type="ECO:0000313" key="9">
    <source>
        <dbReference type="EMBL" id="RDY25684.1"/>
    </source>
</evidence>
<keyword evidence="10" id="KW-1185">Reference proteome</keyword>
<dbReference type="GO" id="GO:0009252">
    <property type="term" value="P:peptidoglycan biosynthetic process"/>
    <property type="evidence" value="ECO:0007669"/>
    <property type="project" value="UniProtKB-UniPathway"/>
</dbReference>
<evidence type="ECO:0000256" key="6">
    <source>
        <dbReference type="SAM" id="MobiDB-lite"/>
    </source>
</evidence>
<dbReference type="Gene3D" id="1.10.3810.10">
    <property type="entry name" value="Biosynthetic peptidoglycan transglycosylase-like"/>
    <property type="match status" value="1"/>
</dbReference>
<dbReference type="PANTHER" id="PTHR32282:SF33">
    <property type="entry name" value="PEPTIDOGLYCAN GLYCOSYLTRANSFERASE"/>
    <property type="match status" value="1"/>
</dbReference>
<comment type="subcellular location">
    <subcellularLocation>
        <location evidence="1">Cell membrane</location>
        <topology evidence="1">Single-pass type II membrane protein</topology>
    </subcellularLocation>
</comment>
<feature type="compositionally biased region" description="Basic and acidic residues" evidence="6">
    <location>
        <begin position="32"/>
        <end position="53"/>
    </location>
</feature>
<keyword evidence="5" id="KW-0046">Antibiotic resistance</keyword>
<dbReference type="Proteomes" id="UP000215694">
    <property type="component" value="Unassembled WGS sequence"/>
</dbReference>
<dbReference type="InterPro" id="IPR036950">
    <property type="entry name" value="PBP_transglycosylase"/>
</dbReference>
<evidence type="ECO:0000256" key="7">
    <source>
        <dbReference type="SAM" id="Phobius"/>
    </source>
</evidence>
<dbReference type="GO" id="GO:0008955">
    <property type="term" value="F:peptidoglycan glycosyltransferase activity"/>
    <property type="evidence" value="ECO:0007669"/>
    <property type="project" value="TreeGrafter"/>
</dbReference>
<keyword evidence="4" id="KW-0735">Signal-anchor</keyword>
<organism evidence="9 10">
    <name type="scientific">Romboutsia weinsteinii</name>
    <dbReference type="NCBI Taxonomy" id="2020949"/>
    <lineage>
        <taxon>Bacteria</taxon>
        <taxon>Bacillati</taxon>
        <taxon>Bacillota</taxon>
        <taxon>Clostridia</taxon>
        <taxon>Peptostreptococcales</taxon>
        <taxon>Peptostreptococcaceae</taxon>
        <taxon>Romboutsia</taxon>
    </lineage>
</organism>
<dbReference type="RefSeq" id="WP_094369315.1">
    <property type="nucleotide sequence ID" value="NZ_NOJY02000053.1"/>
</dbReference>
<dbReference type="InterPro" id="IPR023346">
    <property type="entry name" value="Lysozyme-like_dom_sf"/>
</dbReference>
<feature type="transmembrane region" description="Helical" evidence="7">
    <location>
        <begin position="76"/>
        <end position="99"/>
    </location>
</feature>
<dbReference type="UniPathway" id="UPA00219"/>
<evidence type="ECO:0000256" key="4">
    <source>
        <dbReference type="ARBA" id="ARBA00022968"/>
    </source>
</evidence>
<dbReference type="InterPro" id="IPR001264">
    <property type="entry name" value="Glyco_trans_51"/>
</dbReference>
<feature type="domain" description="Glycosyl transferase family 51" evidence="8">
    <location>
        <begin position="114"/>
        <end position="278"/>
    </location>
</feature>
<reference evidence="9 10" key="1">
    <citation type="journal article" date="2017" name="Genome Announc.">
        <title>Draft Genome Sequence of Romboutsia weinsteinii sp. nov. Strain CCRI-19649(T) Isolated from Surface Water.</title>
        <authorList>
            <person name="Maheux A.F."/>
            <person name="Boudreau D.K."/>
            <person name="Berube E."/>
            <person name="Boissinot M."/>
            <person name="Cantin P."/>
            <person name="Raymond F."/>
            <person name="Corbeil J."/>
            <person name="Omar R.F."/>
            <person name="Bergeron M.G."/>
        </authorList>
    </citation>
    <scope>NUCLEOTIDE SEQUENCE [LARGE SCALE GENOMIC DNA]</scope>
    <source>
        <strain evidence="9 10">CCRI-19649</strain>
    </source>
</reference>
<evidence type="ECO:0000259" key="8">
    <source>
        <dbReference type="Pfam" id="PF00912"/>
    </source>
</evidence>